<organism evidence="1">
    <name type="scientific">Tanacetum cinerariifolium</name>
    <name type="common">Dalmatian daisy</name>
    <name type="synonym">Chrysanthemum cinerariifolium</name>
    <dbReference type="NCBI Taxonomy" id="118510"/>
    <lineage>
        <taxon>Eukaryota</taxon>
        <taxon>Viridiplantae</taxon>
        <taxon>Streptophyta</taxon>
        <taxon>Embryophyta</taxon>
        <taxon>Tracheophyta</taxon>
        <taxon>Spermatophyta</taxon>
        <taxon>Magnoliopsida</taxon>
        <taxon>eudicotyledons</taxon>
        <taxon>Gunneridae</taxon>
        <taxon>Pentapetalae</taxon>
        <taxon>asterids</taxon>
        <taxon>campanulids</taxon>
        <taxon>Asterales</taxon>
        <taxon>Asteraceae</taxon>
        <taxon>Asteroideae</taxon>
        <taxon>Anthemideae</taxon>
        <taxon>Anthemidinae</taxon>
        <taxon>Tanacetum</taxon>
    </lineage>
</organism>
<sequence>RQFGIDHHHLAVQPAKQVGAHAHEFRARVKQLNLHPGADHFLHERRTQVAGAVVIHRNDYAYAAAGRLDHRLLQAFADAVFENDERLDQYLSPRRANV</sequence>
<dbReference type="EMBL" id="BKCJ011807283">
    <property type="protein sequence ID" value="GFD54556.1"/>
    <property type="molecule type" value="Genomic_DNA"/>
</dbReference>
<gene>
    <name evidence="1" type="ORF">Tci_926525</name>
</gene>
<feature type="non-terminal residue" evidence="1">
    <location>
        <position position="1"/>
    </location>
</feature>
<comment type="caution">
    <text evidence="1">The sequence shown here is derived from an EMBL/GenBank/DDBJ whole genome shotgun (WGS) entry which is preliminary data.</text>
</comment>
<evidence type="ECO:0000313" key="1">
    <source>
        <dbReference type="EMBL" id="GFD54556.1"/>
    </source>
</evidence>
<dbReference type="AlphaFoldDB" id="A0A699X9Q3"/>
<proteinExistence type="predicted"/>
<reference evidence="1" key="1">
    <citation type="journal article" date="2019" name="Sci. Rep.">
        <title>Draft genome of Tanacetum cinerariifolium, the natural source of mosquito coil.</title>
        <authorList>
            <person name="Yamashiro T."/>
            <person name="Shiraishi A."/>
            <person name="Satake H."/>
            <person name="Nakayama K."/>
        </authorList>
    </citation>
    <scope>NUCLEOTIDE SEQUENCE</scope>
</reference>
<feature type="non-terminal residue" evidence="1">
    <location>
        <position position="98"/>
    </location>
</feature>
<name>A0A699X9Q3_TANCI</name>
<accession>A0A699X9Q3</accession>
<protein>
    <submittedName>
        <fullName evidence="1">Uncharacterized protein</fullName>
    </submittedName>
</protein>